<dbReference type="PROSITE" id="PS01127">
    <property type="entry name" value="EF_TS_2"/>
    <property type="match status" value="1"/>
</dbReference>
<dbReference type="GO" id="GO:0070125">
    <property type="term" value="P:mitochondrial translational elongation"/>
    <property type="evidence" value="ECO:0007669"/>
    <property type="project" value="TreeGrafter"/>
</dbReference>
<reference evidence="8" key="1">
    <citation type="submission" date="2021-04" db="EMBL/GenBank/DDBJ databases">
        <authorList>
            <consortium name="Molecular Ecology Group"/>
        </authorList>
    </citation>
    <scope>NUCLEOTIDE SEQUENCE</scope>
</reference>
<organism evidence="8 9">
    <name type="scientific">Candidula unifasciata</name>
    <dbReference type="NCBI Taxonomy" id="100452"/>
    <lineage>
        <taxon>Eukaryota</taxon>
        <taxon>Metazoa</taxon>
        <taxon>Spiralia</taxon>
        <taxon>Lophotrochozoa</taxon>
        <taxon>Mollusca</taxon>
        <taxon>Gastropoda</taxon>
        <taxon>Heterobranchia</taxon>
        <taxon>Euthyneura</taxon>
        <taxon>Panpulmonata</taxon>
        <taxon>Eupulmonata</taxon>
        <taxon>Stylommatophora</taxon>
        <taxon>Helicina</taxon>
        <taxon>Helicoidea</taxon>
        <taxon>Geomitridae</taxon>
        <taxon>Candidula</taxon>
    </lineage>
</organism>
<feature type="compositionally biased region" description="Low complexity" evidence="6">
    <location>
        <begin position="272"/>
        <end position="283"/>
    </location>
</feature>
<dbReference type="Pfam" id="PF00889">
    <property type="entry name" value="EF_TS"/>
    <property type="match status" value="1"/>
</dbReference>
<dbReference type="HAMAP" id="MF_00050">
    <property type="entry name" value="EF_Ts"/>
    <property type="match status" value="1"/>
</dbReference>
<comment type="subcellular location">
    <subcellularLocation>
        <location evidence="4">Mitochondrion</location>
    </subcellularLocation>
</comment>
<keyword evidence="3 4" id="KW-0648">Protein biosynthesis</keyword>
<dbReference type="OrthoDB" id="277235at2759"/>
<dbReference type="AlphaFoldDB" id="A0A8S3Z1E8"/>
<comment type="function">
    <text evidence="4 5">Associates with the EF-Tu.GDP complex and induces the exchange of GDP to GTP. It remains bound to the aminoacyl-tRNA.EF-Tu.GTP complex up to the GTP hydrolysis stage on the ribosome.</text>
</comment>
<dbReference type="Gene3D" id="1.10.8.10">
    <property type="entry name" value="DNA helicase RuvA subunit, C-terminal domain"/>
    <property type="match status" value="1"/>
</dbReference>
<evidence type="ECO:0000256" key="6">
    <source>
        <dbReference type="SAM" id="MobiDB-lite"/>
    </source>
</evidence>
<feature type="region of interest" description="Disordered" evidence="6">
    <location>
        <begin position="252"/>
        <end position="287"/>
    </location>
</feature>
<dbReference type="SUPFAM" id="SSF54713">
    <property type="entry name" value="Elongation factor Ts (EF-Ts), dimerisation domain"/>
    <property type="match status" value="1"/>
</dbReference>
<dbReference type="CDD" id="cd14275">
    <property type="entry name" value="UBA_EF-Ts"/>
    <property type="match status" value="1"/>
</dbReference>
<dbReference type="InterPro" id="IPR009060">
    <property type="entry name" value="UBA-like_sf"/>
</dbReference>
<keyword evidence="2 4" id="KW-0251">Elongation factor</keyword>
<sequence>MRGFSTPGLWSFLQLSKRGFATAAAEQVDKTLLGKLRKQTGIPFINCKKALAKFDNDFDQAKKWLLEEAQKEGWARATKLQSRPMSQGLIAVFADGKQATMIEVNCETDFVARNEKFIAMVTKLVQECSAHFEKFNEKVISLKKAELDQIVGSDQATLADIIALNIGNIGENMSLRRGTFFRADSGCVLSSYVHPSGGNKSPKSILFGKYGAIVEMKQKNKDDEPVMSLANLGSHLCQHIVGMNPRIIGDYVPKDNDSQGTNVVEKEDSGYSSDASSDTEVSSQNEDVDEDKLLQQVFLLDNSMTVGQLLCLNGVEVSHFLRYACGETLEGETEV</sequence>
<evidence type="ECO:0000256" key="5">
    <source>
        <dbReference type="RuleBase" id="RU000642"/>
    </source>
</evidence>
<comment type="caution">
    <text evidence="8">The sequence shown here is derived from an EMBL/GenBank/DDBJ whole genome shotgun (WGS) entry which is preliminary data.</text>
</comment>
<dbReference type="PANTHER" id="PTHR11741:SF0">
    <property type="entry name" value="ELONGATION FACTOR TS, MITOCHONDRIAL"/>
    <property type="match status" value="1"/>
</dbReference>
<protein>
    <recommendedName>
        <fullName evidence="4">Elongation factor Ts, mitochondrial</fullName>
        <shortName evidence="4">EF-Ts</shortName>
        <shortName evidence="4">EF-TsMt</shortName>
    </recommendedName>
</protein>
<evidence type="ECO:0000256" key="1">
    <source>
        <dbReference type="ARBA" id="ARBA00005532"/>
    </source>
</evidence>
<name>A0A8S3Z1E8_9EUPU</name>
<dbReference type="Gene3D" id="3.30.479.20">
    <property type="entry name" value="Elongation factor Ts, dimerisation domain"/>
    <property type="match status" value="2"/>
</dbReference>
<dbReference type="GO" id="GO:0005739">
    <property type="term" value="C:mitochondrion"/>
    <property type="evidence" value="ECO:0007669"/>
    <property type="project" value="UniProtKB-SubCell"/>
</dbReference>
<evidence type="ECO:0000256" key="4">
    <source>
        <dbReference type="HAMAP-Rule" id="MF_03135"/>
    </source>
</evidence>
<accession>A0A8S3Z1E8</accession>
<dbReference type="SUPFAM" id="SSF46934">
    <property type="entry name" value="UBA-like"/>
    <property type="match status" value="1"/>
</dbReference>
<evidence type="ECO:0000259" key="7">
    <source>
        <dbReference type="Pfam" id="PF00889"/>
    </source>
</evidence>
<dbReference type="PANTHER" id="PTHR11741">
    <property type="entry name" value="ELONGATION FACTOR TS"/>
    <property type="match status" value="1"/>
</dbReference>
<proteinExistence type="inferred from homology"/>
<feature type="domain" description="Translation elongation factor EFTs/EF1B dimerisation" evidence="7">
    <location>
        <begin position="99"/>
        <end position="327"/>
    </location>
</feature>
<dbReference type="Proteomes" id="UP000678393">
    <property type="component" value="Unassembled WGS sequence"/>
</dbReference>
<evidence type="ECO:0000256" key="2">
    <source>
        <dbReference type="ARBA" id="ARBA00022768"/>
    </source>
</evidence>
<dbReference type="InterPro" id="IPR001816">
    <property type="entry name" value="Transl_elong_EFTs/EF1B"/>
</dbReference>
<dbReference type="Pfam" id="PF25025">
    <property type="entry name" value="EF-Ts_N"/>
    <property type="match status" value="1"/>
</dbReference>
<dbReference type="InterPro" id="IPR014039">
    <property type="entry name" value="Transl_elong_EFTs/EF1B_dimer"/>
</dbReference>
<dbReference type="NCBIfam" id="TIGR00116">
    <property type="entry name" value="tsf"/>
    <property type="match status" value="1"/>
</dbReference>
<gene>
    <name evidence="8" type="ORF">CUNI_LOCUS8881</name>
</gene>
<evidence type="ECO:0000313" key="9">
    <source>
        <dbReference type="Proteomes" id="UP000678393"/>
    </source>
</evidence>
<dbReference type="EMBL" id="CAJHNH020001502">
    <property type="protein sequence ID" value="CAG5123323.1"/>
    <property type="molecule type" value="Genomic_DNA"/>
</dbReference>
<dbReference type="GO" id="GO:0003746">
    <property type="term" value="F:translation elongation factor activity"/>
    <property type="evidence" value="ECO:0007669"/>
    <property type="project" value="UniProtKB-UniRule"/>
</dbReference>
<keyword evidence="4" id="KW-0496">Mitochondrion</keyword>
<evidence type="ECO:0000313" key="8">
    <source>
        <dbReference type="EMBL" id="CAG5123323.1"/>
    </source>
</evidence>
<comment type="similarity">
    <text evidence="1 4 5">Belongs to the EF-Ts family.</text>
</comment>
<evidence type="ECO:0000256" key="3">
    <source>
        <dbReference type="ARBA" id="ARBA00022917"/>
    </source>
</evidence>
<dbReference type="InterPro" id="IPR018101">
    <property type="entry name" value="Transl_elong_Ts_CS"/>
</dbReference>
<dbReference type="InterPro" id="IPR036402">
    <property type="entry name" value="EF-Ts_dimer_sf"/>
</dbReference>
<keyword evidence="9" id="KW-1185">Reference proteome</keyword>